<dbReference type="AlphaFoldDB" id="A0AAD7KPW0"/>
<keyword evidence="1" id="KW-0472">Membrane</keyword>
<keyword evidence="2" id="KW-0418">Kinase</keyword>
<reference evidence="2" key="1">
    <citation type="journal article" date="2023" name="Science">
        <title>Elucidation of the pathway for biosynthesis of saponin adjuvants from the soapbark tree.</title>
        <authorList>
            <person name="Reed J."/>
            <person name="Orme A."/>
            <person name="El-Demerdash A."/>
            <person name="Owen C."/>
            <person name="Martin L.B.B."/>
            <person name="Misra R.C."/>
            <person name="Kikuchi S."/>
            <person name="Rejzek M."/>
            <person name="Martin A.C."/>
            <person name="Harkess A."/>
            <person name="Leebens-Mack J."/>
            <person name="Louveau T."/>
            <person name="Stephenson M.J."/>
            <person name="Osbourn A."/>
        </authorList>
    </citation>
    <scope>NUCLEOTIDE SEQUENCE</scope>
    <source>
        <strain evidence="2">S10</strain>
    </source>
</reference>
<evidence type="ECO:0000256" key="1">
    <source>
        <dbReference type="SAM" id="Phobius"/>
    </source>
</evidence>
<comment type="caution">
    <text evidence="2">The sequence shown here is derived from an EMBL/GenBank/DDBJ whole genome shotgun (WGS) entry which is preliminary data.</text>
</comment>
<keyword evidence="1" id="KW-1133">Transmembrane helix</keyword>
<name>A0AAD7KPW0_QUISA</name>
<dbReference type="KEGG" id="qsa:O6P43_032650"/>
<dbReference type="PANTHER" id="PTHR38225">
    <property type="entry name" value="PROTEIN, PUTATIVE-RELATED"/>
    <property type="match status" value="1"/>
</dbReference>
<keyword evidence="1" id="KW-0812">Transmembrane</keyword>
<accession>A0AAD7KPW0</accession>
<protein>
    <submittedName>
        <fullName evidence="2">TGF-beta-activated kinase 1 and MAP3K7-binding protein like</fullName>
    </submittedName>
</protein>
<evidence type="ECO:0000313" key="3">
    <source>
        <dbReference type="Proteomes" id="UP001163823"/>
    </source>
</evidence>
<dbReference type="GO" id="GO:0016301">
    <property type="term" value="F:kinase activity"/>
    <property type="evidence" value="ECO:0007669"/>
    <property type="project" value="UniProtKB-KW"/>
</dbReference>
<evidence type="ECO:0000313" key="2">
    <source>
        <dbReference type="EMBL" id="KAJ7943051.1"/>
    </source>
</evidence>
<gene>
    <name evidence="2" type="ORF">O6P43_032650</name>
</gene>
<dbReference type="PANTHER" id="PTHR38225:SF3">
    <property type="entry name" value="RX N-TERMINAL DOMAIN-CONTAINING PROTEIN"/>
    <property type="match status" value="1"/>
</dbReference>
<keyword evidence="2" id="KW-0808">Transferase</keyword>
<dbReference type="EMBL" id="JARAOO010000014">
    <property type="protein sequence ID" value="KAJ7943051.1"/>
    <property type="molecule type" value="Genomic_DNA"/>
</dbReference>
<keyword evidence="3" id="KW-1185">Reference proteome</keyword>
<organism evidence="2 3">
    <name type="scientific">Quillaja saponaria</name>
    <name type="common">Soap bark tree</name>
    <dbReference type="NCBI Taxonomy" id="32244"/>
    <lineage>
        <taxon>Eukaryota</taxon>
        <taxon>Viridiplantae</taxon>
        <taxon>Streptophyta</taxon>
        <taxon>Embryophyta</taxon>
        <taxon>Tracheophyta</taxon>
        <taxon>Spermatophyta</taxon>
        <taxon>Magnoliopsida</taxon>
        <taxon>eudicotyledons</taxon>
        <taxon>Gunneridae</taxon>
        <taxon>Pentapetalae</taxon>
        <taxon>rosids</taxon>
        <taxon>fabids</taxon>
        <taxon>Fabales</taxon>
        <taxon>Quillajaceae</taxon>
        <taxon>Quillaja</taxon>
    </lineage>
</organism>
<sequence length="124" mass="14079">MACSLPYFCSLNQAFCRHKLYHSPKMRSQSFRGDGDSRNIVDSNLSILTERIEEVKKKERHGNTCCGGWNYKRSYDHDMHKKYDILSESAVFMGLASGAIGLVFLSGSICICLFSLLVHIMSYI</sequence>
<dbReference type="Proteomes" id="UP001163823">
    <property type="component" value="Chromosome 14"/>
</dbReference>
<feature type="transmembrane region" description="Helical" evidence="1">
    <location>
        <begin position="90"/>
        <end position="121"/>
    </location>
</feature>
<proteinExistence type="predicted"/>